<evidence type="ECO:0000313" key="3">
    <source>
        <dbReference type="Proteomes" id="UP001212821"/>
    </source>
</evidence>
<keyword evidence="3" id="KW-1185">Reference proteome</keyword>
<proteinExistence type="predicted"/>
<evidence type="ECO:0000313" key="2">
    <source>
        <dbReference type="EMBL" id="WBP92044.1"/>
    </source>
</evidence>
<dbReference type="RefSeq" id="WP_270151720.1">
    <property type="nucleotide sequence ID" value="NZ_CP115451.1"/>
</dbReference>
<keyword evidence="2" id="KW-0614">Plasmid</keyword>
<sequence length="283" mass="29752">MPDHDAHPLGDDKGGSQRQRAERLKKTIDESHGMWGAGDLKDAVHDALQLPAPKGDSGKLGELAAAYNTASSQVDQIQMKVAQVSSQHLPDAWTGQVGEKAAEVVKASADDLGRCRDMLGKGRDQLKALAAALSEAQTLHGQGAAPLSEALNLLHDITVSGAPDPFHWDDDKMHRAHAKAKEGIKSIYDAAVKAENAGRAASRELNALADKALAGKFKNKGLGAEDKLVIADAALDGNQGNGGILTANDVTRAGQFMDKMSDADRARFDQLLAGSKSARSAPT</sequence>
<reference evidence="2 3" key="1">
    <citation type="submission" date="2022-12" db="EMBL/GenBank/DDBJ databases">
        <title>HUAS 3-15.</title>
        <authorList>
            <person name="Mo P."/>
        </authorList>
    </citation>
    <scope>NUCLEOTIDE SEQUENCE [LARGE SCALE GENOMIC DNA]</scope>
    <source>
        <strain evidence="2 3">HUAS 3-15</strain>
        <plasmid evidence="2 3">punmamed2</plasmid>
    </source>
</reference>
<feature type="compositionally biased region" description="Basic and acidic residues" evidence="1">
    <location>
        <begin position="1"/>
        <end position="32"/>
    </location>
</feature>
<evidence type="ECO:0000256" key="1">
    <source>
        <dbReference type="SAM" id="MobiDB-lite"/>
    </source>
</evidence>
<geneLocation type="plasmid" evidence="2 3">
    <name>punmamed2</name>
</geneLocation>
<dbReference type="Proteomes" id="UP001212821">
    <property type="component" value="Plasmid punmamed2"/>
</dbReference>
<gene>
    <name evidence="2" type="ORF">O1G21_40370</name>
</gene>
<feature type="region of interest" description="Disordered" evidence="1">
    <location>
        <begin position="1"/>
        <end position="34"/>
    </location>
</feature>
<name>A0ABY7QII7_9ACTN</name>
<dbReference type="EMBL" id="CP115451">
    <property type="protein sequence ID" value="WBP92044.1"/>
    <property type="molecule type" value="Genomic_DNA"/>
</dbReference>
<protein>
    <submittedName>
        <fullName evidence="2">Uncharacterized protein</fullName>
    </submittedName>
</protein>
<organism evidence="2 3">
    <name type="scientific">Kitasatospora cathayae</name>
    <dbReference type="NCBI Taxonomy" id="3004092"/>
    <lineage>
        <taxon>Bacteria</taxon>
        <taxon>Bacillati</taxon>
        <taxon>Actinomycetota</taxon>
        <taxon>Actinomycetes</taxon>
        <taxon>Kitasatosporales</taxon>
        <taxon>Streptomycetaceae</taxon>
        <taxon>Kitasatospora</taxon>
    </lineage>
</organism>
<accession>A0ABY7QII7</accession>